<sequence>MFFYPSQENPPVLVVQPLNVYPNPASQSVEIGLPGIADSVGKEAFALNVYDKQGASILSKTWTGEKLDVSAFQPGVYIVTLRKKSWFIPRNLSLQGSK</sequence>
<reference evidence="2 3" key="1">
    <citation type="submission" date="2020-03" db="EMBL/GenBank/DDBJ databases">
        <title>Genomic Encyclopedia of Type Strains, Phase IV (KMG-IV): sequencing the most valuable type-strain genomes for metagenomic binning, comparative biology and taxonomic classification.</title>
        <authorList>
            <person name="Goeker M."/>
        </authorList>
    </citation>
    <scope>NUCLEOTIDE SEQUENCE [LARGE SCALE GENOMIC DNA]</scope>
    <source>
        <strain evidence="2 3">DSM 102865</strain>
    </source>
</reference>
<comment type="caution">
    <text evidence="2">The sequence shown here is derived from an EMBL/GenBank/DDBJ whole genome shotgun (WGS) entry which is preliminary data.</text>
</comment>
<gene>
    <name evidence="2" type="ORF">FHS68_005390</name>
</gene>
<dbReference type="InterPro" id="IPR026444">
    <property type="entry name" value="Secre_tail"/>
</dbReference>
<organism evidence="2 3">
    <name type="scientific">Dyadobacter arcticus</name>
    <dbReference type="NCBI Taxonomy" id="1078754"/>
    <lineage>
        <taxon>Bacteria</taxon>
        <taxon>Pseudomonadati</taxon>
        <taxon>Bacteroidota</taxon>
        <taxon>Cytophagia</taxon>
        <taxon>Cytophagales</taxon>
        <taxon>Spirosomataceae</taxon>
        <taxon>Dyadobacter</taxon>
    </lineage>
</organism>
<protein>
    <recommendedName>
        <fullName evidence="1">Secretion system C-terminal sorting domain-containing protein</fullName>
    </recommendedName>
</protein>
<accession>A0ABX0UTT8</accession>
<dbReference type="EMBL" id="JAASQJ010000012">
    <property type="protein sequence ID" value="NIJ56187.1"/>
    <property type="molecule type" value="Genomic_DNA"/>
</dbReference>
<evidence type="ECO:0000313" key="3">
    <source>
        <dbReference type="Proteomes" id="UP001179181"/>
    </source>
</evidence>
<evidence type="ECO:0000259" key="1">
    <source>
        <dbReference type="Pfam" id="PF18962"/>
    </source>
</evidence>
<dbReference type="Proteomes" id="UP001179181">
    <property type="component" value="Unassembled WGS sequence"/>
</dbReference>
<keyword evidence="3" id="KW-1185">Reference proteome</keyword>
<dbReference type="Pfam" id="PF18962">
    <property type="entry name" value="Por_Secre_tail"/>
    <property type="match status" value="1"/>
</dbReference>
<dbReference type="NCBIfam" id="TIGR04183">
    <property type="entry name" value="Por_Secre_tail"/>
    <property type="match status" value="1"/>
</dbReference>
<evidence type="ECO:0000313" key="2">
    <source>
        <dbReference type="EMBL" id="NIJ56187.1"/>
    </source>
</evidence>
<proteinExistence type="predicted"/>
<feature type="domain" description="Secretion system C-terminal sorting" evidence="1">
    <location>
        <begin position="20"/>
        <end position="84"/>
    </location>
</feature>
<name>A0ABX0UTT8_9BACT</name>